<evidence type="ECO:0000313" key="1">
    <source>
        <dbReference type="EMBL" id="SHF93009.1"/>
    </source>
</evidence>
<protein>
    <submittedName>
        <fullName evidence="1">Uncharacterized protein</fullName>
    </submittedName>
</protein>
<proteinExistence type="predicted"/>
<sequence length="44" mass="5300">MIQMKIKINRNRIKYKPMIEKLGSNAQSHSTKQQNVLKIQQYRL</sequence>
<name>A0A1M5FNK8_9BACE</name>
<organism evidence="1 2">
    <name type="scientific">Bacteroides faecichinchillae</name>
    <dbReference type="NCBI Taxonomy" id="871325"/>
    <lineage>
        <taxon>Bacteria</taxon>
        <taxon>Pseudomonadati</taxon>
        <taxon>Bacteroidota</taxon>
        <taxon>Bacteroidia</taxon>
        <taxon>Bacteroidales</taxon>
        <taxon>Bacteroidaceae</taxon>
        <taxon>Bacteroides</taxon>
    </lineage>
</organism>
<accession>A0A1M5FNK8</accession>
<dbReference type="AlphaFoldDB" id="A0A1M5FNK8"/>
<keyword evidence="2" id="KW-1185">Reference proteome</keyword>
<dbReference type="EMBL" id="FQVD01000047">
    <property type="protein sequence ID" value="SHF93009.1"/>
    <property type="molecule type" value="Genomic_DNA"/>
</dbReference>
<gene>
    <name evidence="1" type="ORF">SAMN05444349_1478</name>
</gene>
<reference evidence="1 2" key="1">
    <citation type="submission" date="2016-11" db="EMBL/GenBank/DDBJ databases">
        <authorList>
            <person name="Jaros S."/>
            <person name="Januszkiewicz K."/>
            <person name="Wedrychowicz H."/>
        </authorList>
    </citation>
    <scope>NUCLEOTIDE SEQUENCE [LARGE SCALE GENOMIC DNA]</scope>
    <source>
        <strain evidence="1 2">DSM 26883</strain>
    </source>
</reference>
<evidence type="ECO:0000313" key="2">
    <source>
        <dbReference type="Proteomes" id="UP000184436"/>
    </source>
</evidence>
<dbReference type="Proteomes" id="UP000184436">
    <property type="component" value="Unassembled WGS sequence"/>
</dbReference>